<dbReference type="Proteomes" id="UP000736384">
    <property type="component" value="Unassembled WGS sequence"/>
</dbReference>
<dbReference type="SUPFAM" id="SSF81301">
    <property type="entry name" value="Nucleotidyltransferase"/>
    <property type="match status" value="1"/>
</dbReference>
<gene>
    <name evidence="2" type="ORF">HA520_18265</name>
</gene>
<dbReference type="Gene3D" id="3.30.460.10">
    <property type="entry name" value="Beta Polymerase, domain 2"/>
    <property type="match status" value="1"/>
</dbReference>
<dbReference type="RefSeq" id="WP_165893704.1">
    <property type="nucleotide sequence ID" value="NZ_JAAPAP010000017.1"/>
</dbReference>
<reference evidence="2" key="1">
    <citation type="submission" date="2020-03" db="EMBL/GenBank/DDBJ databases">
        <title>Genome assembly of Azotobacter chroococcum W5.</title>
        <authorList>
            <person name="Kannepalli A."/>
        </authorList>
    </citation>
    <scope>NUCLEOTIDE SEQUENCE</scope>
    <source>
        <strain evidence="2">W5</strain>
    </source>
</reference>
<evidence type="ECO:0000313" key="2">
    <source>
        <dbReference type="EMBL" id="NHN79203.1"/>
    </source>
</evidence>
<dbReference type="Pfam" id="PF18765">
    <property type="entry name" value="Polbeta"/>
    <property type="match status" value="1"/>
</dbReference>
<feature type="domain" description="Polymerase beta nucleotidyltransferase" evidence="1">
    <location>
        <begin position="14"/>
        <end position="102"/>
    </location>
</feature>
<dbReference type="InterPro" id="IPR041633">
    <property type="entry name" value="Polbeta"/>
</dbReference>
<evidence type="ECO:0000313" key="3">
    <source>
        <dbReference type="Proteomes" id="UP000736384"/>
    </source>
</evidence>
<dbReference type="CDD" id="cd05403">
    <property type="entry name" value="NT_KNTase_like"/>
    <property type="match status" value="1"/>
</dbReference>
<protein>
    <submittedName>
        <fullName evidence="2">Nucleotidyltransferase domain-containing protein</fullName>
    </submittedName>
</protein>
<dbReference type="AlphaFoldDB" id="A0AA44C9Z0"/>
<organism evidence="2 3">
    <name type="scientific">Azotobacter chroococcum</name>
    <dbReference type="NCBI Taxonomy" id="353"/>
    <lineage>
        <taxon>Bacteria</taxon>
        <taxon>Pseudomonadati</taxon>
        <taxon>Pseudomonadota</taxon>
        <taxon>Gammaproteobacteria</taxon>
        <taxon>Pseudomonadales</taxon>
        <taxon>Pseudomonadaceae</taxon>
        <taxon>Azotobacter</taxon>
    </lineage>
</organism>
<proteinExistence type="predicted"/>
<accession>A0AA44C9Z0</accession>
<dbReference type="EMBL" id="JAAPAP010000017">
    <property type="protein sequence ID" value="NHN79203.1"/>
    <property type="molecule type" value="Genomic_DNA"/>
</dbReference>
<name>A0AA44C9Z0_9GAMM</name>
<comment type="caution">
    <text evidence="2">The sequence shown here is derived from an EMBL/GenBank/DDBJ whole genome shotgun (WGS) entry which is preliminary data.</text>
</comment>
<dbReference type="InterPro" id="IPR043519">
    <property type="entry name" value="NT_sf"/>
</dbReference>
<evidence type="ECO:0000259" key="1">
    <source>
        <dbReference type="Pfam" id="PF18765"/>
    </source>
</evidence>
<sequence>MTPEEIGLPLQAVESIRQVFGRFPGVEQAVLYGSRAKGNYRPGSDIDLTLKGNLRYRELLDIELALDDLLLPRKIDLSLYSQIDNPALVEHIGRVGKFLYAKLKLLPAALARRKILN</sequence>